<dbReference type="Gene3D" id="2.60.120.10">
    <property type="entry name" value="Jelly Rolls"/>
    <property type="match status" value="2"/>
</dbReference>
<reference evidence="4 5" key="1">
    <citation type="journal article" date="2013" name="Genome Announc.">
        <title>Draft Genome Sequence of Sphingobium ummariense Strain RL-3, a Hexachlorocyclohexane-Degrading Bacterium.</title>
        <authorList>
            <person name="Kohli P."/>
            <person name="Dua A."/>
            <person name="Sangwan N."/>
            <person name="Oldach P."/>
            <person name="Khurana J.P."/>
            <person name="Lal R."/>
        </authorList>
    </citation>
    <scope>NUCLEOTIDE SEQUENCE [LARGE SCALE GENOMIC DNA]</scope>
    <source>
        <strain evidence="4 5">RL-3</strain>
    </source>
</reference>
<dbReference type="Pfam" id="PF07883">
    <property type="entry name" value="Cupin_2"/>
    <property type="match status" value="2"/>
</dbReference>
<dbReference type="RefSeq" id="WP_021317337.1">
    <property type="nucleotide sequence ID" value="NZ_AUWY01000057.1"/>
</dbReference>
<evidence type="ECO:0000313" key="5">
    <source>
        <dbReference type="Proteomes" id="UP000015523"/>
    </source>
</evidence>
<dbReference type="InterPro" id="IPR011051">
    <property type="entry name" value="RmlC_Cupin_sf"/>
</dbReference>
<dbReference type="InterPro" id="IPR051610">
    <property type="entry name" value="GPI/OXD"/>
</dbReference>
<evidence type="ECO:0000256" key="1">
    <source>
        <dbReference type="ARBA" id="ARBA00022723"/>
    </source>
</evidence>
<dbReference type="OrthoDB" id="109511at2"/>
<keyword evidence="2" id="KW-0732">Signal</keyword>
<dbReference type="STRING" id="1346791.M529_07220"/>
<dbReference type="GO" id="GO:0016853">
    <property type="term" value="F:isomerase activity"/>
    <property type="evidence" value="ECO:0007669"/>
    <property type="project" value="UniProtKB-KW"/>
</dbReference>
<dbReference type="AlphaFoldDB" id="T0IVF9"/>
<gene>
    <name evidence="4" type="ORF">M529_07220</name>
</gene>
<feature type="domain" description="Cupin type-2" evidence="3">
    <location>
        <begin position="215"/>
        <end position="281"/>
    </location>
</feature>
<dbReference type="EMBL" id="AUWY01000057">
    <property type="protein sequence ID" value="EQB32820.1"/>
    <property type="molecule type" value="Genomic_DNA"/>
</dbReference>
<dbReference type="PANTHER" id="PTHR35848">
    <property type="entry name" value="OXALATE-BINDING PROTEIN"/>
    <property type="match status" value="1"/>
</dbReference>
<dbReference type="GO" id="GO:0046872">
    <property type="term" value="F:metal ion binding"/>
    <property type="evidence" value="ECO:0007669"/>
    <property type="project" value="UniProtKB-KW"/>
</dbReference>
<evidence type="ECO:0000259" key="3">
    <source>
        <dbReference type="Pfam" id="PF07883"/>
    </source>
</evidence>
<proteinExistence type="predicted"/>
<name>T0IVF9_9SPHN</name>
<keyword evidence="4" id="KW-0413">Isomerase</keyword>
<protein>
    <submittedName>
        <fullName evidence="4">Mannose-6-phosphate isomerase</fullName>
    </submittedName>
</protein>
<dbReference type="PATRIC" id="fig|1346791.3.peg.1378"/>
<organism evidence="4 5">
    <name type="scientific">Sphingobium ummariense RL-3</name>
    <dbReference type="NCBI Taxonomy" id="1346791"/>
    <lineage>
        <taxon>Bacteria</taxon>
        <taxon>Pseudomonadati</taxon>
        <taxon>Pseudomonadota</taxon>
        <taxon>Alphaproteobacteria</taxon>
        <taxon>Sphingomonadales</taxon>
        <taxon>Sphingomonadaceae</taxon>
        <taxon>Sphingobium</taxon>
    </lineage>
</organism>
<feature type="chain" id="PRO_5004565408" evidence="2">
    <location>
        <begin position="26"/>
        <end position="306"/>
    </location>
</feature>
<keyword evidence="1" id="KW-0479">Metal-binding</keyword>
<keyword evidence="5" id="KW-1185">Reference proteome</keyword>
<feature type="signal peptide" evidence="2">
    <location>
        <begin position="1"/>
        <end position="25"/>
    </location>
</feature>
<dbReference type="InterPro" id="IPR014710">
    <property type="entry name" value="RmlC-like_jellyroll"/>
</dbReference>
<feature type="domain" description="Cupin type-2" evidence="3">
    <location>
        <begin position="76"/>
        <end position="142"/>
    </location>
</feature>
<sequence>MIPKMPHLAPVAALVAFSTLSNAHAAPPLAQRIGHTDPAATRALTSVHGGAGSMNFGPLLGLDALSTNLIFVHRGTIAPHSGIGQHYHNDCEEMFVILDGEAEFTIDGRTSRIAGPAGAPDIKGHAHAIYNPTDKPLQWMNINVGMTKSYDNFDLGDPRTKVTLDPIPQFMTMRLDKALLKPAGTFLTGASEGVLYRRALGPTVFQTPWSYVDHVLLPAGAALDSRTQPDMSEVYYVMSGAGEVTVGSEKAAIKEGDAIPVDLGEARAIRQTGDKPLELMVLGIARDLAAKARYRAEADARMRPRR</sequence>
<dbReference type="InterPro" id="IPR013096">
    <property type="entry name" value="Cupin_2"/>
</dbReference>
<evidence type="ECO:0000313" key="4">
    <source>
        <dbReference type="EMBL" id="EQB32820.1"/>
    </source>
</evidence>
<dbReference type="Proteomes" id="UP000015523">
    <property type="component" value="Unassembled WGS sequence"/>
</dbReference>
<comment type="caution">
    <text evidence="4">The sequence shown here is derived from an EMBL/GenBank/DDBJ whole genome shotgun (WGS) entry which is preliminary data.</text>
</comment>
<accession>T0IVF9</accession>
<evidence type="ECO:0000256" key="2">
    <source>
        <dbReference type="SAM" id="SignalP"/>
    </source>
</evidence>
<dbReference type="eggNOG" id="COG0662">
    <property type="taxonomic scope" value="Bacteria"/>
</dbReference>
<dbReference type="SUPFAM" id="SSF51182">
    <property type="entry name" value="RmlC-like cupins"/>
    <property type="match status" value="1"/>
</dbReference>
<dbReference type="PANTHER" id="PTHR35848:SF6">
    <property type="entry name" value="CUPIN TYPE-2 DOMAIN-CONTAINING PROTEIN"/>
    <property type="match status" value="1"/>
</dbReference>